<evidence type="ECO:0000256" key="1">
    <source>
        <dbReference type="SAM" id="SignalP"/>
    </source>
</evidence>
<dbReference type="Gene3D" id="3.30.1150.10">
    <property type="match status" value="1"/>
</dbReference>
<feature type="signal peptide" evidence="1">
    <location>
        <begin position="1"/>
        <end position="27"/>
    </location>
</feature>
<proteinExistence type="predicted"/>
<protein>
    <recommendedName>
        <fullName evidence="3">Energy transducer TonB</fullName>
    </recommendedName>
</protein>
<dbReference type="RefSeq" id="WP_007807028.1">
    <property type="nucleotide sequence ID" value="NZ_CP157948.1"/>
</dbReference>
<keyword evidence="1" id="KW-0732">Signal</keyword>
<feature type="chain" id="PRO_5043582780" description="Energy transducer TonB" evidence="1">
    <location>
        <begin position="28"/>
        <end position="178"/>
    </location>
</feature>
<reference evidence="2" key="1">
    <citation type="submission" date="2024-06" db="EMBL/GenBank/DDBJ databases">
        <authorList>
            <person name="Sun Y."/>
        </authorList>
    </citation>
    <scope>NUCLEOTIDE SEQUENCE</scope>
    <source>
        <strain evidence="2">IGA1.0</strain>
    </source>
</reference>
<dbReference type="AlphaFoldDB" id="A0AAU7QK52"/>
<evidence type="ECO:0000313" key="2">
    <source>
        <dbReference type="EMBL" id="XBS89905.1"/>
    </source>
</evidence>
<organism evidence="2">
    <name type="scientific">Rhodanobacter sp. IGA1.0</name>
    <dbReference type="NCBI Taxonomy" id="3158582"/>
    <lineage>
        <taxon>Bacteria</taxon>
        <taxon>Pseudomonadati</taxon>
        <taxon>Pseudomonadota</taxon>
        <taxon>Gammaproteobacteria</taxon>
        <taxon>Lysobacterales</taxon>
        <taxon>Rhodanobacteraceae</taxon>
        <taxon>Rhodanobacter</taxon>
    </lineage>
</organism>
<evidence type="ECO:0008006" key="3">
    <source>
        <dbReference type="Google" id="ProtNLM"/>
    </source>
</evidence>
<gene>
    <name evidence="2" type="ORF">ABNK63_16160</name>
</gene>
<dbReference type="PROSITE" id="PS51257">
    <property type="entry name" value="PROKAR_LIPOPROTEIN"/>
    <property type="match status" value="1"/>
</dbReference>
<name>A0AAU7QK52_9GAMM</name>
<sequence>MGKRTNLGHAAASLLFLLLGGCVTSPAPNKPNATGDASWRIEMPPGTVSYQLAMGEVSSGATPFRRVKPVYPPGLLDACPSPQEVPALVIVDDQGAVAEVRVAGEQQADASRHAFIDAVRAAARQWRFQPLLISRWAADADGNSHVVDSGTRPFSLTYVFRFECHLGKPSVSAAAAQG</sequence>
<accession>A0AAU7QK52</accession>
<dbReference type="EMBL" id="CP157948">
    <property type="protein sequence ID" value="XBS89905.1"/>
    <property type="molecule type" value="Genomic_DNA"/>
</dbReference>